<evidence type="ECO:0000256" key="12">
    <source>
        <dbReference type="SAM" id="MobiDB-lite"/>
    </source>
</evidence>
<dbReference type="InterPro" id="IPR000531">
    <property type="entry name" value="Beta-barrel_TonB"/>
</dbReference>
<name>A0A1A8TRG3_9GAMM</name>
<dbReference type="PANTHER" id="PTHR30069">
    <property type="entry name" value="TONB-DEPENDENT OUTER MEMBRANE RECEPTOR"/>
    <property type="match status" value="1"/>
</dbReference>
<protein>
    <submittedName>
        <fullName evidence="16">Colicin I receptor</fullName>
    </submittedName>
</protein>
<dbReference type="SUPFAM" id="SSF56935">
    <property type="entry name" value="Porins"/>
    <property type="match status" value="1"/>
</dbReference>
<keyword evidence="3 10" id="KW-1134">Transmembrane beta strand</keyword>
<evidence type="ECO:0000256" key="5">
    <source>
        <dbReference type="ARBA" id="ARBA00022729"/>
    </source>
</evidence>
<evidence type="ECO:0000256" key="1">
    <source>
        <dbReference type="ARBA" id="ARBA00004571"/>
    </source>
</evidence>
<evidence type="ECO:0000256" key="13">
    <source>
        <dbReference type="SAM" id="SignalP"/>
    </source>
</evidence>
<feature type="region of interest" description="Disordered" evidence="12">
    <location>
        <begin position="271"/>
        <end position="295"/>
    </location>
</feature>
<reference evidence="16 17" key="1">
    <citation type="submission" date="2016-06" db="EMBL/GenBank/DDBJ databases">
        <authorList>
            <person name="Kjaerup R.B."/>
            <person name="Dalgaard T.S."/>
            <person name="Juul-Madsen H.R."/>
        </authorList>
    </citation>
    <scope>NUCLEOTIDE SEQUENCE [LARGE SCALE GENOMIC DNA]</scope>
    <source>
        <strain evidence="16 17">CECT 5080</strain>
    </source>
</reference>
<comment type="similarity">
    <text evidence="10 11">Belongs to the TonB-dependent receptor family.</text>
</comment>
<keyword evidence="9 10" id="KW-0998">Cell outer membrane</keyword>
<feature type="compositionally biased region" description="Polar residues" evidence="12">
    <location>
        <begin position="271"/>
        <end position="290"/>
    </location>
</feature>
<keyword evidence="16" id="KW-0675">Receptor</keyword>
<dbReference type="Pfam" id="PF07715">
    <property type="entry name" value="Plug"/>
    <property type="match status" value="1"/>
</dbReference>
<dbReference type="InterPro" id="IPR012910">
    <property type="entry name" value="Plug_dom"/>
</dbReference>
<accession>A0A1A8TRG3</accession>
<gene>
    <name evidence="16" type="primary">cirA_3</name>
    <name evidence="16" type="ORF">MAQ5080_03197</name>
</gene>
<dbReference type="OrthoDB" id="9764669at2"/>
<organism evidence="16 17">
    <name type="scientific">Marinomonas aquimarina</name>
    <dbReference type="NCBI Taxonomy" id="295068"/>
    <lineage>
        <taxon>Bacteria</taxon>
        <taxon>Pseudomonadati</taxon>
        <taxon>Pseudomonadota</taxon>
        <taxon>Gammaproteobacteria</taxon>
        <taxon>Oceanospirillales</taxon>
        <taxon>Oceanospirillaceae</taxon>
        <taxon>Marinomonas</taxon>
    </lineage>
</organism>
<feature type="domain" description="TonB-dependent receptor plug" evidence="15">
    <location>
        <begin position="41"/>
        <end position="154"/>
    </location>
</feature>
<dbReference type="GO" id="GO:0009279">
    <property type="term" value="C:cell outer membrane"/>
    <property type="evidence" value="ECO:0007669"/>
    <property type="project" value="UniProtKB-SubCell"/>
</dbReference>
<dbReference type="PANTHER" id="PTHR30069:SF53">
    <property type="entry name" value="COLICIN I RECEPTOR-RELATED"/>
    <property type="match status" value="1"/>
</dbReference>
<dbReference type="AlphaFoldDB" id="A0A1A8TRG3"/>
<dbReference type="Pfam" id="PF00593">
    <property type="entry name" value="TonB_dep_Rec_b-barrel"/>
    <property type="match status" value="1"/>
</dbReference>
<dbReference type="Gene3D" id="2.170.130.10">
    <property type="entry name" value="TonB-dependent receptor, plug domain"/>
    <property type="match status" value="1"/>
</dbReference>
<dbReference type="Gene3D" id="2.40.170.20">
    <property type="entry name" value="TonB-dependent receptor, beta-barrel domain"/>
    <property type="match status" value="1"/>
</dbReference>
<comment type="subcellular location">
    <subcellularLocation>
        <location evidence="1 10">Cell outer membrane</location>
        <topology evidence="1 10">Multi-pass membrane protein</topology>
    </subcellularLocation>
</comment>
<dbReference type="Proteomes" id="UP000092627">
    <property type="component" value="Unassembled WGS sequence"/>
</dbReference>
<dbReference type="RefSeq" id="WP_067212749.1">
    <property type="nucleotide sequence ID" value="NZ_FLOC01000022.1"/>
</dbReference>
<feature type="signal peptide" evidence="13">
    <location>
        <begin position="1"/>
        <end position="21"/>
    </location>
</feature>
<evidence type="ECO:0000313" key="17">
    <source>
        <dbReference type="Proteomes" id="UP000092627"/>
    </source>
</evidence>
<dbReference type="CDD" id="cd01347">
    <property type="entry name" value="ligand_gated_channel"/>
    <property type="match status" value="1"/>
</dbReference>
<evidence type="ECO:0000256" key="10">
    <source>
        <dbReference type="PROSITE-ProRule" id="PRU01360"/>
    </source>
</evidence>
<keyword evidence="17" id="KW-1185">Reference proteome</keyword>
<evidence type="ECO:0000259" key="15">
    <source>
        <dbReference type="Pfam" id="PF07715"/>
    </source>
</evidence>
<feature type="chain" id="PRO_5008379238" evidence="13">
    <location>
        <begin position="22"/>
        <end position="755"/>
    </location>
</feature>
<evidence type="ECO:0000256" key="6">
    <source>
        <dbReference type="ARBA" id="ARBA00023065"/>
    </source>
</evidence>
<evidence type="ECO:0000259" key="14">
    <source>
        <dbReference type="Pfam" id="PF00593"/>
    </source>
</evidence>
<evidence type="ECO:0000256" key="9">
    <source>
        <dbReference type="ARBA" id="ARBA00023237"/>
    </source>
</evidence>
<evidence type="ECO:0000313" key="16">
    <source>
        <dbReference type="EMBL" id="SBS35498.1"/>
    </source>
</evidence>
<dbReference type="InterPro" id="IPR039426">
    <property type="entry name" value="TonB-dep_rcpt-like"/>
</dbReference>
<dbReference type="InterPro" id="IPR037066">
    <property type="entry name" value="Plug_dom_sf"/>
</dbReference>
<sequence>MRLRPLAASISLIVASGYTMANDIALPTITVESAAGVEQKLTDAPASVSVITKEDLDKKPYMTLLDAVSDIEGVDVGETRDKTGQGGVSIRGMGADYTLILIDGRRQNNIGDLYPNNFGGNQFNHIPPKEMVERIEIIRGPASTLYGADAMGGVINIITKKVGSEWAGSVTHSRTFESNADYGNDDTTEFAFSGPIIEDKLGLGIRGSLYNRDGSNPQYAADYDPNGVEHNRSLGYGRGGRTVDNENTNLGLRLDYLIDERQTVTFDYETSNQEYDNTPQDGNNPLGTTDSVDRLPRSGYALDQEFVRDQFSIRHEGKWGFGNSDITLHHIETSNNGRTLPLTGDEKLLYDQMIADNGGVKDGIEDQLESTFLPRPQRVMETRQTTLDAKFDSLVGDHLLVYGGQIMESEMEDGVFGMDSSGGQQAGKVQPHNQWSLFAEDNWDITEDVTLTGGLRYDDHEVFGGNVSPRAYANWRVNPAWTIKGGVSTGYKAPKASDLFPGITGFGGQGTRPFVGSPELQPETSVNTEIAAYFEHPEGHNFNATIFSNQFKDKIARGDGLDCAAQTGELAYVCDTWGATSLSQKTNIDRVDIKGIELAGRYRFNEAWSLRANYTYTDSEQKSGSNAGKPLNDTAKHMANATLDWQVNEQFNTYLTAEMRSKRYRGSPGRGWDSNVEYPEYYKAYTIFHLGAAYELNDTFTFNARVNNLLDEDFTSYQTVYTTEDGGATWESNYIDDYNLKAKARNVWLSVTAKF</sequence>
<evidence type="ECO:0000256" key="7">
    <source>
        <dbReference type="ARBA" id="ARBA00023077"/>
    </source>
</evidence>
<evidence type="ECO:0000256" key="11">
    <source>
        <dbReference type="RuleBase" id="RU003357"/>
    </source>
</evidence>
<evidence type="ECO:0000256" key="8">
    <source>
        <dbReference type="ARBA" id="ARBA00023136"/>
    </source>
</evidence>
<dbReference type="InterPro" id="IPR036942">
    <property type="entry name" value="Beta-barrel_TonB_sf"/>
</dbReference>
<feature type="domain" description="TonB-dependent receptor-like beta-barrel" evidence="14">
    <location>
        <begin position="385"/>
        <end position="709"/>
    </location>
</feature>
<dbReference type="STRING" id="295068.MAQ5080_03197"/>
<dbReference type="GO" id="GO:0015344">
    <property type="term" value="F:siderophore uptake transmembrane transporter activity"/>
    <property type="evidence" value="ECO:0007669"/>
    <property type="project" value="TreeGrafter"/>
</dbReference>
<proteinExistence type="inferred from homology"/>
<keyword evidence="4 10" id="KW-0812">Transmembrane</keyword>
<evidence type="ECO:0000256" key="4">
    <source>
        <dbReference type="ARBA" id="ARBA00022692"/>
    </source>
</evidence>
<dbReference type="PROSITE" id="PS52016">
    <property type="entry name" value="TONB_DEPENDENT_REC_3"/>
    <property type="match status" value="1"/>
</dbReference>
<evidence type="ECO:0000256" key="3">
    <source>
        <dbReference type="ARBA" id="ARBA00022452"/>
    </source>
</evidence>
<keyword evidence="2 10" id="KW-0813">Transport</keyword>
<keyword evidence="7 11" id="KW-0798">TonB box</keyword>
<dbReference type="EMBL" id="FLOC01000022">
    <property type="protein sequence ID" value="SBS35498.1"/>
    <property type="molecule type" value="Genomic_DNA"/>
</dbReference>
<keyword evidence="5 13" id="KW-0732">Signal</keyword>
<keyword evidence="6" id="KW-0406">Ion transport</keyword>
<dbReference type="GO" id="GO:0044718">
    <property type="term" value="P:siderophore transmembrane transport"/>
    <property type="evidence" value="ECO:0007669"/>
    <property type="project" value="TreeGrafter"/>
</dbReference>
<evidence type="ECO:0000256" key="2">
    <source>
        <dbReference type="ARBA" id="ARBA00022448"/>
    </source>
</evidence>
<keyword evidence="8 10" id="KW-0472">Membrane</keyword>